<dbReference type="EMBL" id="CP162511">
    <property type="protein sequence ID" value="XDI07023.1"/>
    <property type="molecule type" value="Genomic_DNA"/>
</dbReference>
<dbReference type="Pfam" id="PF11139">
    <property type="entry name" value="SfLAP"/>
    <property type="match status" value="1"/>
</dbReference>
<protein>
    <submittedName>
        <fullName evidence="2">GAP family protein</fullName>
    </submittedName>
</protein>
<dbReference type="InterPro" id="IPR021315">
    <property type="entry name" value="Gap/Sap"/>
</dbReference>
<reference evidence="2" key="1">
    <citation type="submission" date="2024-05" db="EMBL/GenBank/DDBJ databases">
        <title>Herbiconiux sp. A18JL235.</title>
        <authorList>
            <person name="Zhang G."/>
        </authorList>
    </citation>
    <scope>NUCLEOTIDE SEQUENCE</scope>
    <source>
        <strain evidence="2">A18JL235</strain>
    </source>
</reference>
<keyword evidence="1" id="KW-1133">Transmembrane helix</keyword>
<dbReference type="AlphaFoldDB" id="A0AB39BLI5"/>
<feature type="transmembrane region" description="Helical" evidence="1">
    <location>
        <begin position="213"/>
        <end position="232"/>
    </location>
</feature>
<sequence length="235" mass="24097">MAGIIGHILPLALGVALSSVPIVVMVLILLSPRGRWSGLAYLIGAVVGLAGLTGLFTAVASLIPPVPGSGHSPLIAVIEWVVGAGLIVMAVIRLVRARRKAHSSADGLALLDDEVPATTPAWMTRLTRLGPLPSLGVGFVLMLRPKNLLLTIAAGVAIATGSTSFAETVVAIVVFVVLGISTLAAPIIVALADPARTAKPLEETRVWITRNSATVTTIVLLVLGTVVIGSGLTHF</sequence>
<feature type="transmembrane region" description="Helical" evidence="1">
    <location>
        <begin position="39"/>
        <end position="63"/>
    </location>
</feature>
<name>A0AB39BLI5_9MICO</name>
<proteinExistence type="predicted"/>
<accession>A0AB39BLI5</accession>
<keyword evidence="1" id="KW-0472">Membrane</keyword>
<feature type="transmembrane region" description="Helical" evidence="1">
    <location>
        <begin position="6"/>
        <end position="30"/>
    </location>
</feature>
<feature type="transmembrane region" description="Helical" evidence="1">
    <location>
        <begin position="75"/>
        <end position="95"/>
    </location>
</feature>
<evidence type="ECO:0000313" key="2">
    <source>
        <dbReference type="EMBL" id="XDI07023.1"/>
    </source>
</evidence>
<gene>
    <name evidence="2" type="ORF">ABFY20_07965</name>
</gene>
<feature type="transmembrane region" description="Helical" evidence="1">
    <location>
        <begin position="148"/>
        <end position="166"/>
    </location>
</feature>
<feature type="transmembrane region" description="Helical" evidence="1">
    <location>
        <begin position="172"/>
        <end position="192"/>
    </location>
</feature>
<organism evidence="2">
    <name type="scientific">Herbiconiux sp. A18JL235</name>
    <dbReference type="NCBI Taxonomy" id="3152363"/>
    <lineage>
        <taxon>Bacteria</taxon>
        <taxon>Bacillati</taxon>
        <taxon>Actinomycetota</taxon>
        <taxon>Actinomycetes</taxon>
        <taxon>Micrococcales</taxon>
        <taxon>Microbacteriaceae</taxon>
        <taxon>Herbiconiux</taxon>
    </lineage>
</organism>
<evidence type="ECO:0000256" key="1">
    <source>
        <dbReference type="SAM" id="Phobius"/>
    </source>
</evidence>
<dbReference type="RefSeq" id="WP_368499399.1">
    <property type="nucleotide sequence ID" value="NZ_CP162511.1"/>
</dbReference>
<keyword evidence="1" id="KW-0812">Transmembrane</keyword>